<organism evidence="3 4">
    <name type="scientific">Parastrongyloides trichosuri</name>
    <name type="common">Possum-specific nematode worm</name>
    <dbReference type="NCBI Taxonomy" id="131310"/>
    <lineage>
        <taxon>Eukaryota</taxon>
        <taxon>Metazoa</taxon>
        <taxon>Ecdysozoa</taxon>
        <taxon>Nematoda</taxon>
        <taxon>Chromadorea</taxon>
        <taxon>Rhabditida</taxon>
        <taxon>Tylenchina</taxon>
        <taxon>Panagrolaimomorpha</taxon>
        <taxon>Strongyloidoidea</taxon>
        <taxon>Strongyloididae</taxon>
        <taxon>Parastrongyloides</taxon>
    </lineage>
</organism>
<dbReference type="AlphaFoldDB" id="A0A0N5A346"/>
<dbReference type="GO" id="GO:0019888">
    <property type="term" value="F:protein phosphatase regulator activity"/>
    <property type="evidence" value="ECO:0007669"/>
    <property type="project" value="TreeGrafter"/>
</dbReference>
<dbReference type="InterPro" id="IPR016024">
    <property type="entry name" value="ARM-type_fold"/>
</dbReference>
<dbReference type="Gene3D" id="1.25.10.10">
    <property type="entry name" value="Leucine-rich Repeat Variant"/>
    <property type="match status" value="2"/>
</dbReference>
<evidence type="ECO:0000256" key="1">
    <source>
        <dbReference type="PROSITE-ProRule" id="PRU00103"/>
    </source>
</evidence>
<dbReference type="InterPro" id="IPR021133">
    <property type="entry name" value="HEAT_type_2"/>
</dbReference>
<dbReference type="PANTHER" id="PTHR21467:SF0">
    <property type="entry name" value="SERINE_THREONINE-PROTEIN PHOSPHATASE 4 REGULATORY SUBUNIT 4"/>
    <property type="match status" value="1"/>
</dbReference>
<dbReference type="PANTHER" id="PTHR21467">
    <property type="entry name" value="PROTEIN PHOSPHATASE 4 REGULATORY SUBUNIT 4 PPP4R4"/>
    <property type="match status" value="1"/>
</dbReference>
<dbReference type="InterPro" id="IPR011989">
    <property type="entry name" value="ARM-like"/>
</dbReference>
<protein>
    <submittedName>
        <fullName evidence="4">TOG domain-containing protein</fullName>
    </submittedName>
</protein>
<dbReference type="GO" id="GO:0008287">
    <property type="term" value="C:protein serine/threonine phosphatase complex"/>
    <property type="evidence" value="ECO:0007669"/>
    <property type="project" value="TreeGrafter"/>
</dbReference>
<reference evidence="4" key="1">
    <citation type="submission" date="2017-02" db="UniProtKB">
        <authorList>
            <consortium name="WormBaseParasite"/>
        </authorList>
    </citation>
    <scope>IDENTIFICATION</scope>
</reference>
<dbReference type="WBParaSite" id="PTRK_0001605600.1">
    <property type="protein sequence ID" value="PTRK_0001605600.1"/>
    <property type="gene ID" value="PTRK_0001605600"/>
</dbReference>
<dbReference type="GO" id="GO:0005829">
    <property type="term" value="C:cytosol"/>
    <property type="evidence" value="ECO:0007669"/>
    <property type="project" value="TreeGrafter"/>
</dbReference>
<evidence type="ECO:0000313" key="4">
    <source>
        <dbReference type="WBParaSite" id="PTRK_0001605600.1"/>
    </source>
</evidence>
<name>A0A0N5A346_PARTI</name>
<sequence length="866" mass="99645">MCDDPINTGSEDVSTSYYNNPQLVNIERTIENLERSINWDEYDSPEEDLISEIDKASKAFRSDNSVQKTLFISKLKTLSAEDPKLFVSKILPALQDLLDNDFNRDIHESIALSLSSIVQDEFAISPDILISPICKFLLDNAIPSRDNAQVRLMIEEFLKCMSKANENFIDDYVLPFIYKYSKPNEKIFRRLICARIFNQIKSEHCCSGNLPSEKIQPVILQLCQDTNHNVRQEMAANMQQVAECYSHEGFKEDDWEVILKLFRDEMVDIKCAALRQFYIIKPLLKKNQLKEAKWFYSAFQNLFSMAMRKASGKAKEDGEEMPKDQKMLQLVIKNYPYFFTYCYEMDGGMSIESNLDKVIELADSATAKIIGSFIFLLYSYKSNTNLIYKISMQLLQKRYKASVIADLFNPPYNMWRKLYEESIANDEEKVKKFWEAMSFTMDEFGKSFQHRNPVNLLRQIDEIITPRLKQQYINIIITALKNMIISGNGLPVKQKAAESLIKVLGVTKSIDKRDETIYFLKINLIRHKSFYRRRLAMYILPCILHYFSIQFIDKHFLEDYLKLASDNVEIIKHLLAKSFLSMKGYLSLPNHELVLQAIEGAQRKMLESEIKDELKEDFMNLALKLSRAESCDSDIKENEKLEREKILWSKDDTCQKIINNDVKAIKESSVSNEEGDFSKCWNTKEIVKGTKQRGRCIITVTDHKIAKEKASVSEFKQSRLPIPICRSSSYGAVILRGKDCSLFDEKFIKNGFKNGKNSKELIATQKMKHLIVENIKPRSISSEPINNDRKGKTAKITVKATKTGGKQNNSSNPNNQDSGYDEETSIMSGSFNETMTSSFGLHKVSSCSEIAKKPTQCMLKIKQPSS</sequence>
<dbReference type="STRING" id="131310.A0A0N5A346"/>
<evidence type="ECO:0000313" key="3">
    <source>
        <dbReference type="Proteomes" id="UP000038045"/>
    </source>
</evidence>
<dbReference type="Proteomes" id="UP000038045">
    <property type="component" value="Unplaced"/>
</dbReference>
<feature type="compositionally biased region" description="Low complexity" evidence="2">
    <location>
        <begin position="799"/>
        <end position="816"/>
    </location>
</feature>
<dbReference type="SUPFAM" id="SSF48371">
    <property type="entry name" value="ARM repeat"/>
    <property type="match status" value="2"/>
</dbReference>
<dbReference type="InterPro" id="IPR039918">
    <property type="entry name" value="PPP4R4"/>
</dbReference>
<feature type="region of interest" description="Disordered" evidence="2">
    <location>
        <begin position="799"/>
        <end position="827"/>
    </location>
</feature>
<accession>A0A0N5A346</accession>
<feature type="repeat" description="HEAT" evidence="1">
    <location>
        <begin position="215"/>
        <end position="253"/>
    </location>
</feature>
<keyword evidence="3" id="KW-1185">Reference proteome</keyword>
<evidence type="ECO:0000256" key="2">
    <source>
        <dbReference type="SAM" id="MobiDB-lite"/>
    </source>
</evidence>
<proteinExistence type="predicted"/>
<dbReference type="PROSITE" id="PS50077">
    <property type="entry name" value="HEAT_REPEAT"/>
    <property type="match status" value="1"/>
</dbReference>